<evidence type="ECO:0000313" key="8">
    <source>
        <dbReference type="Proteomes" id="UP000199323"/>
    </source>
</evidence>
<reference evidence="7 8" key="1">
    <citation type="submission" date="2016-10" db="EMBL/GenBank/DDBJ databases">
        <authorList>
            <person name="de Groot N.N."/>
        </authorList>
    </citation>
    <scope>NUCLEOTIDE SEQUENCE [LARGE SCALE GENOMIC DNA]</scope>
    <source>
        <strain evidence="7 8">CGMCC 4.3510</strain>
    </source>
</reference>
<keyword evidence="8" id="KW-1185">Reference proteome</keyword>
<dbReference type="InterPro" id="IPR039424">
    <property type="entry name" value="SBP_5"/>
</dbReference>
<dbReference type="GO" id="GO:1904680">
    <property type="term" value="F:peptide transmembrane transporter activity"/>
    <property type="evidence" value="ECO:0007669"/>
    <property type="project" value="TreeGrafter"/>
</dbReference>
<dbReference type="PIRSF" id="PIRSF002741">
    <property type="entry name" value="MppA"/>
    <property type="match status" value="1"/>
</dbReference>
<evidence type="ECO:0000256" key="1">
    <source>
        <dbReference type="ARBA" id="ARBA00004196"/>
    </source>
</evidence>
<comment type="similarity">
    <text evidence="2">Belongs to the bacterial solute-binding protein 5 family.</text>
</comment>
<organism evidence="7 8">
    <name type="scientific">Actinacidiphila alni</name>
    <dbReference type="NCBI Taxonomy" id="380248"/>
    <lineage>
        <taxon>Bacteria</taxon>
        <taxon>Bacillati</taxon>
        <taxon>Actinomycetota</taxon>
        <taxon>Actinomycetes</taxon>
        <taxon>Kitasatosporales</taxon>
        <taxon>Streptomycetaceae</taxon>
        <taxon>Actinacidiphila</taxon>
    </lineage>
</organism>
<feature type="domain" description="Solute-binding protein family 5" evidence="6">
    <location>
        <begin position="90"/>
        <end position="423"/>
    </location>
</feature>
<keyword evidence="3" id="KW-0813">Transport</keyword>
<dbReference type="PANTHER" id="PTHR30290">
    <property type="entry name" value="PERIPLASMIC BINDING COMPONENT OF ABC TRANSPORTER"/>
    <property type="match status" value="1"/>
</dbReference>
<accession>A0A1I2IG94</accession>
<dbReference type="SUPFAM" id="SSF53850">
    <property type="entry name" value="Periplasmic binding protein-like II"/>
    <property type="match status" value="1"/>
</dbReference>
<protein>
    <submittedName>
        <fullName evidence="7">Peptide/nickel transport system substrate-binding protein</fullName>
    </submittedName>
</protein>
<name>A0A1I2IG94_9ACTN</name>
<dbReference type="CDD" id="cd00995">
    <property type="entry name" value="PBP2_NikA_DppA_OppA_like"/>
    <property type="match status" value="1"/>
</dbReference>
<feature type="signal peptide" evidence="5">
    <location>
        <begin position="1"/>
        <end position="31"/>
    </location>
</feature>
<dbReference type="InterPro" id="IPR000914">
    <property type="entry name" value="SBP_5_dom"/>
</dbReference>
<evidence type="ECO:0000256" key="4">
    <source>
        <dbReference type="ARBA" id="ARBA00022729"/>
    </source>
</evidence>
<dbReference type="GO" id="GO:0030313">
    <property type="term" value="C:cell envelope"/>
    <property type="evidence" value="ECO:0007669"/>
    <property type="project" value="UniProtKB-SubCell"/>
</dbReference>
<evidence type="ECO:0000256" key="3">
    <source>
        <dbReference type="ARBA" id="ARBA00022448"/>
    </source>
</evidence>
<dbReference type="Pfam" id="PF00496">
    <property type="entry name" value="SBP_bac_5"/>
    <property type="match status" value="1"/>
</dbReference>
<evidence type="ECO:0000259" key="6">
    <source>
        <dbReference type="Pfam" id="PF00496"/>
    </source>
</evidence>
<dbReference type="GO" id="GO:0042597">
    <property type="term" value="C:periplasmic space"/>
    <property type="evidence" value="ECO:0007669"/>
    <property type="project" value="UniProtKB-ARBA"/>
</dbReference>
<dbReference type="Proteomes" id="UP000199323">
    <property type="component" value="Unassembled WGS sequence"/>
</dbReference>
<dbReference type="PROSITE" id="PS51257">
    <property type="entry name" value="PROKAR_LIPOPROTEIN"/>
    <property type="match status" value="1"/>
</dbReference>
<dbReference type="GO" id="GO:0015833">
    <property type="term" value="P:peptide transport"/>
    <property type="evidence" value="ECO:0007669"/>
    <property type="project" value="TreeGrafter"/>
</dbReference>
<keyword evidence="4 5" id="KW-0732">Signal</keyword>
<evidence type="ECO:0000313" key="7">
    <source>
        <dbReference type="EMBL" id="SFF39571.1"/>
    </source>
</evidence>
<comment type="subcellular location">
    <subcellularLocation>
        <location evidence="1">Cell envelope</location>
    </subcellularLocation>
</comment>
<dbReference type="STRING" id="380248.SAMN05216251_11340"/>
<proteinExistence type="inferred from homology"/>
<sequence length="524" mass="56742">MSRPRSPFRRRVLRRRTAVVLIAPALAVSMAACGGSSTTGATGGKQRTVVIAVPADVTSLDPGLASGSKNSLTLVREFYSSLTQFDRTGKLVGDLATSWRQDGPDAWTFTLRPGAKFQDGEALDASTVAWNFERAKKDAKLTAAQRIVSAVTEVKVVSPTEITFTTGKQTYLNFPGLVSGWLFLPEKWTAAHNPNTEVDASGPYRLTSFKPNGSVGLTANTVYYGTKPALKSVRYQVFSDQSSLISGLLGGSIDVVPGLDPSQLEQIRATGKYTVGGVPGLRIHYLSINTSKKPWDDVRVREAATIAIDRATITKTVLKGYTVPANRQLFSPTYNGYQKDLTPWPYDPQKAEQLLKDAGAVGTKVQISLAAYQYAGSQRTSEVIADELNAVGFDAKVEVLPIAQWSDKKATDATAAALTYNGEASPSNSSAEVLTHYESSVIFPTSNLRGPQDKTLDDDIVKAWTASTLDERATYVKAATDRITSTFRAIDLWQQPQTFAAAKDLSYTPRADDLDLAYEIGWAK</sequence>
<dbReference type="Gene3D" id="3.40.190.10">
    <property type="entry name" value="Periplasmic binding protein-like II"/>
    <property type="match status" value="1"/>
</dbReference>
<dbReference type="PANTHER" id="PTHR30290:SF10">
    <property type="entry name" value="PERIPLASMIC OLIGOPEPTIDE-BINDING PROTEIN-RELATED"/>
    <property type="match status" value="1"/>
</dbReference>
<evidence type="ECO:0000256" key="2">
    <source>
        <dbReference type="ARBA" id="ARBA00005695"/>
    </source>
</evidence>
<dbReference type="Gene3D" id="3.10.105.10">
    <property type="entry name" value="Dipeptide-binding Protein, Domain 3"/>
    <property type="match status" value="1"/>
</dbReference>
<dbReference type="AlphaFoldDB" id="A0A1I2IG94"/>
<dbReference type="RefSeq" id="WP_093715308.1">
    <property type="nucleotide sequence ID" value="NZ_FONG01000013.1"/>
</dbReference>
<feature type="chain" id="PRO_5011600784" evidence="5">
    <location>
        <begin position="32"/>
        <end position="524"/>
    </location>
</feature>
<dbReference type="OrthoDB" id="9046151at2"/>
<dbReference type="EMBL" id="FONG01000013">
    <property type="protein sequence ID" value="SFF39571.1"/>
    <property type="molecule type" value="Genomic_DNA"/>
</dbReference>
<dbReference type="InterPro" id="IPR030678">
    <property type="entry name" value="Peptide/Ni-bd"/>
</dbReference>
<evidence type="ECO:0000256" key="5">
    <source>
        <dbReference type="SAM" id="SignalP"/>
    </source>
</evidence>
<dbReference type="GO" id="GO:0043190">
    <property type="term" value="C:ATP-binding cassette (ABC) transporter complex"/>
    <property type="evidence" value="ECO:0007669"/>
    <property type="project" value="InterPro"/>
</dbReference>
<gene>
    <name evidence="7" type="ORF">SAMN05216251_11340</name>
</gene>